<feature type="region of interest" description="Disordered" evidence="1">
    <location>
        <begin position="25"/>
        <end position="45"/>
    </location>
</feature>
<feature type="compositionally biased region" description="Basic and acidic residues" evidence="1">
    <location>
        <begin position="27"/>
        <end position="45"/>
    </location>
</feature>
<sequence length="230" mass="25884">MNDSSDRQGHTFKLAVDSEGALMLNNRHVDREAERRDAADSVDKEAGGLDRENIDRFDCNTTTHAQLLLKHKDLEHLGTPSMRRHFYVLIEGLRDGGEPQVQKILLPTSLAGAHVMDFHAWNAQVQDVCKTFAGLLTEDQLDTIKTLAYVYIWFSRQAMVATTGNEHSDVPALWAALQELLLTAIIMGSYLGTPGEDLIQNVQQWARSQLRVCGVYRYKDKVTMLICKLS</sequence>
<protein>
    <submittedName>
        <fullName evidence="2">Uncharacterized protein</fullName>
    </submittedName>
</protein>
<gene>
    <name evidence="2" type="ORF">TRAPUB_1840</name>
</gene>
<dbReference type="EMBL" id="MNAD01001194">
    <property type="protein sequence ID" value="OJT07310.1"/>
    <property type="molecule type" value="Genomic_DNA"/>
</dbReference>
<evidence type="ECO:0000313" key="3">
    <source>
        <dbReference type="Proteomes" id="UP000184267"/>
    </source>
</evidence>
<dbReference type="Proteomes" id="UP000184267">
    <property type="component" value="Unassembled WGS sequence"/>
</dbReference>
<evidence type="ECO:0000256" key="1">
    <source>
        <dbReference type="SAM" id="MobiDB-lite"/>
    </source>
</evidence>
<reference evidence="2 3" key="1">
    <citation type="submission" date="2016-10" db="EMBL/GenBank/DDBJ databases">
        <title>Genome sequence of the basidiomycete white-rot fungus Trametes pubescens.</title>
        <authorList>
            <person name="Makela M.R."/>
            <person name="Granchi Z."/>
            <person name="Peng M."/>
            <person name="De Vries R.P."/>
            <person name="Grigoriev I."/>
            <person name="Riley R."/>
            <person name="Hilden K."/>
        </authorList>
    </citation>
    <scope>NUCLEOTIDE SEQUENCE [LARGE SCALE GENOMIC DNA]</scope>
    <source>
        <strain evidence="2 3">FBCC735</strain>
    </source>
</reference>
<comment type="caution">
    <text evidence="2">The sequence shown here is derived from an EMBL/GenBank/DDBJ whole genome shotgun (WGS) entry which is preliminary data.</text>
</comment>
<keyword evidence="3" id="KW-1185">Reference proteome</keyword>
<proteinExistence type="predicted"/>
<accession>A0A1M2VI86</accession>
<organism evidence="2 3">
    <name type="scientific">Trametes pubescens</name>
    <name type="common">White-rot fungus</name>
    <dbReference type="NCBI Taxonomy" id="154538"/>
    <lineage>
        <taxon>Eukaryota</taxon>
        <taxon>Fungi</taxon>
        <taxon>Dikarya</taxon>
        <taxon>Basidiomycota</taxon>
        <taxon>Agaricomycotina</taxon>
        <taxon>Agaricomycetes</taxon>
        <taxon>Polyporales</taxon>
        <taxon>Polyporaceae</taxon>
        <taxon>Trametes</taxon>
    </lineage>
</organism>
<evidence type="ECO:0000313" key="2">
    <source>
        <dbReference type="EMBL" id="OJT07310.1"/>
    </source>
</evidence>
<dbReference type="OrthoDB" id="2765543at2759"/>
<dbReference type="AlphaFoldDB" id="A0A1M2VI86"/>
<name>A0A1M2VI86_TRAPU</name>